<organism evidence="2 3">
    <name type="scientific">Hypholoma sublateritium (strain FD-334 SS-4)</name>
    <dbReference type="NCBI Taxonomy" id="945553"/>
    <lineage>
        <taxon>Eukaryota</taxon>
        <taxon>Fungi</taxon>
        <taxon>Dikarya</taxon>
        <taxon>Basidiomycota</taxon>
        <taxon>Agaricomycotina</taxon>
        <taxon>Agaricomycetes</taxon>
        <taxon>Agaricomycetidae</taxon>
        <taxon>Agaricales</taxon>
        <taxon>Agaricineae</taxon>
        <taxon>Strophariaceae</taxon>
        <taxon>Hypholoma</taxon>
    </lineage>
</organism>
<accession>A0A0D2NB96</accession>
<feature type="compositionally biased region" description="Basic and acidic residues" evidence="1">
    <location>
        <begin position="183"/>
        <end position="195"/>
    </location>
</feature>
<sequence>MARRNAVPSRALDAAPAPLPIDGPWVHPSICSLRARAVRGSASETGPACGGSVERPLINDIAIHLRARAYVHHRTSGLLIDARDARAPARVESVNSKRIFLRSRPGAAYVRALLARARTGSRLDTARPGVSDGRPQPACATLRVLPTIRDRFKFNKQPSRRLGATRAEATLADGIKCPAPTPHMRDRRSDGVIAR</sequence>
<gene>
    <name evidence="2" type="ORF">HYPSUDRAFT_209218</name>
</gene>
<evidence type="ECO:0000313" key="2">
    <source>
        <dbReference type="EMBL" id="KJA13831.1"/>
    </source>
</evidence>
<proteinExistence type="predicted"/>
<protein>
    <submittedName>
        <fullName evidence="2">Uncharacterized protein</fullName>
    </submittedName>
</protein>
<keyword evidence="3" id="KW-1185">Reference proteome</keyword>
<reference evidence="3" key="1">
    <citation type="submission" date="2014-04" db="EMBL/GenBank/DDBJ databases">
        <title>Evolutionary Origins and Diversification of the Mycorrhizal Mutualists.</title>
        <authorList>
            <consortium name="DOE Joint Genome Institute"/>
            <consortium name="Mycorrhizal Genomics Consortium"/>
            <person name="Kohler A."/>
            <person name="Kuo A."/>
            <person name="Nagy L.G."/>
            <person name="Floudas D."/>
            <person name="Copeland A."/>
            <person name="Barry K.W."/>
            <person name="Cichocki N."/>
            <person name="Veneault-Fourrey C."/>
            <person name="LaButti K."/>
            <person name="Lindquist E.A."/>
            <person name="Lipzen A."/>
            <person name="Lundell T."/>
            <person name="Morin E."/>
            <person name="Murat C."/>
            <person name="Riley R."/>
            <person name="Ohm R."/>
            <person name="Sun H."/>
            <person name="Tunlid A."/>
            <person name="Henrissat B."/>
            <person name="Grigoriev I.V."/>
            <person name="Hibbett D.S."/>
            <person name="Martin F."/>
        </authorList>
    </citation>
    <scope>NUCLEOTIDE SEQUENCE [LARGE SCALE GENOMIC DNA]</scope>
    <source>
        <strain evidence="3">FD-334 SS-4</strain>
    </source>
</reference>
<dbReference type="EMBL" id="KN817711">
    <property type="protein sequence ID" value="KJA13831.1"/>
    <property type="molecule type" value="Genomic_DNA"/>
</dbReference>
<dbReference type="Proteomes" id="UP000054270">
    <property type="component" value="Unassembled WGS sequence"/>
</dbReference>
<evidence type="ECO:0000256" key="1">
    <source>
        <dbReference type="SAM" id="MobiDB-lite"/>
    </source>
</evidence>
<feature type="region of interest" description="Disordered" evidence="1">
    <location>
        <begin position="175"/>
        <end position="195"/>
    </location>
</feature>
<dbReference type="AlphaFoldDB" id="A0A0D2NB96"/>
<name>A0A0D2NB96_HYPSF</name>
<evidence type="ECO:0000313" key="3">
    <source>
        <dbReference type="Proteomes" id="UP000054270"/>
    </source>
</evidence>